<dbReference type="InterPro" id="IPR010239">
    <property type="entry name" value="CHP02001"/>
</dbReference>
<feature type="chain" id="PRO_5045224739" description="Lipoprotein" evidence="1">
    <location>
        <begin position="26"/>
        <end position="259"/>
    </location>
</feature>
<keyword evidence="3" id="KW-1185">Reference proteome</keyword>
<name>A0ABX1EFA6_9PROT</name>
<dbReference type="Pfam" id="PF09694">
    <property type="entry name" value="Gcw_chp"/>
    <property type="match status" value="1"/>
</dbReference>
<keyword evidence="1" id="KW-0732">Signal</keyword>
<evidence type="ECO:0000313" key="3">
    <source>
        <dbReference type="Proteomes" id="UP000787635"/>
    </source>
</evidence>
<evidence type="ECO:0008006" key="4">
    <source>
        <dbReference type="Google" id="ProtNLM"/>
    </source>
</evidence>
<dbReference type="NCBIfam" id="TIGR02001">
    <property type="entry name" value="gcw_chp"/>
    <property type="match status" value="1"/>
</dbReference>
<comment type="caution">
    <text evidence="2">The sequence shown here is derived from an EMBL/GenBank/DDBJ whole genome shotgun (WGS) entry which is preliminary data.</text>
</comment>
<feature type="signal peptide" evidence="1">
    <location>
        <begin position="1"/>
        <end position="25"/>
    </location>
</feature>
<evidence type="ECO:0000256" key="1">
    <source>
        <dbReference type="SAM" id="SignalP"/>
    </source>
</evidence>
<dbReference type="EMBL" id="JAAVNE010000070">
    <property type="protein sequence ID" value="NKC34207.1"/>
    <property type="molecule type" value="Genomic_DNA"/>
</dbReference>
<organism evidence="2 3">
    <name type="scientific">Falsiroseomonas selenitidurans</name>
    <dbReference type="NCBI Taxonomy" id="2716335"/>
    <lineage>
        <taxon>Bacteria</taxon>
        <taxon>Pseudomonadati</taxon>
        <taxon>Pseudomonadota</taxon>
        <taxon>Alphaproteobacteria</taxon>
        <taxon>Acetobacterales</taxon>
        <taxon>Roseomonadaceae</taxon>
        <taxon>Falsiroseomonas</taxon>
    </lineage>
</organism>
<evidence type="ECO:0000313" key="2">
    <source>
        <dbReference type="EMBL" id="NKC34207.1"/>
    </source>
</evidence>
<dbReference type="RefSeq" id="WP_168034921.1">
    <property type="nucleotide sequence ID" value="NZ_JAAVNE010000070.1"/>
</dbReference>
<gene>
    <name evidence="2" type="ORF">HEQ75_25340</name>
</gene>
<sequence length="259" mass="27748">MFRSTPWVSSAVFAGIMLVSSAGFAQQTIESAGLTVATTPVVSSDYSFRGFSQTRNRPAVQLTLDVEHTTGLYVGAFVSNVAFPNTNARQEVDVLAGYRLELAGVKLDLGAVYYAYPGYEAPTGGYELNYYEATLRASYELAPVKLLGLAAWSPNFTGESGNAFYVEGGLDIPLDFGITMSGRAGYQWVERNLATAGSTDGAFGAKNWANFSLTVSREIIGGVIGSVTAVMTSYAERSECFGGQKVCDDRVFVSLSRPF</sequence>
<reference evidence="2 3" key="1">
    <citation type="submission" date="2020-03" db="EMBL/GenBank/DDBJ databases">
        <title>Roseomonas selenitidurans sp. nov. isolated from urban soil.</title>
        <authorList>
            <person name="Liu H."/>
        </authorList>
    </citation>
    <scope>NUCLEOTIDE SEQUENCE [LARGE SCALE GENOMIC DNA]</scope>
    <source>
        <strain evidence="2 3">BU-1</strain>
    </source>
</reference>
<accession>A0ABX1EFA6</accession>
<protein>
    <recommendedName>
        <fullName evidence="4">Lipoprotein</fullName>
    </recommendedName>
</protein>
<dbReference type="Proteomes" id="UP000787635">
    <property type="component" value="Unassembled WGS sequence"/>
</dbReference>
<proteinExistence type="predicted"/>